<feature type="region of interest" description="Disordered" evidence="1">
    <location>
        <begin position="26"/>
        <end position="59"/>
    </location>
</feature>
<organism evidence="2 3">
    <name type="scientific">Lentithecium fluviatile CBS 122367</name>
    <dbReference type="NCBI Taxonomy" id="1168545"/>
    <lineage>
        <taxon>Eukaryota</taxon>
        <taxon>Fungi</taxon>
        <taxon>Dikarya</taxon>
        <taxon>Ascomycota</taxon>
        <taxon>Pezizomycotina</taxon>
        <taxon>Dothideomycetes</taxon>
        <taxon>Pleosporomycetidae</taxon>
        <taxon>Pleosporales</taxon>
        <taxon>Massarineae</taxon>
        <taxon>Lentitheciaceae</taxon>
        <taxon>Lentithecium</taxon>
    </lineage>
</organism>
<sequence length="376" mass="42304">MTESFNGRKREFRDFLDQVVKDSSTLDYDDIQTKSSPSSPPVVPASDMVESSHTGQDTLRTRASQRIEKTVTVGPVKITYKMPRSSTKLCYKSSILLSPDAQLEFKIPGVAVKATLVEMAKDPEAYNFLRPDFTSTPRGITISKIRYFIIVRTYPSHMVGTPLRSHGHKGLTAIPQEMRHQYLAVRDAKTRDIPHQSPHPRALNAENMHFMPDVKNGLGNLKHTYVNVLEEWLISYTDNLFLVRYLGEPEFLEYKRVCAACNAKQQAAPLPQRRSRKRSVKDLAPPPVPPFTTPMSRRIEHLLNNSTSMPTPPTQRARNASTKSTHVPKIGNSLATLNSGLNNQYLNSQYGTNLSNIRSQSHGKNDSWGSFPAPFQ</sequence>
<reference evidence="2" key="1">
    <citation type="journal article" date="2020" name="Stud. Mycol.">
        <title>101 Dothideomycetes genomes: a test case for predicting lifestyles and emergence of pathogens.</title>
        <authorList>
            <person name="Haridas S."/>
            <person name="Albert R."/>
            <person name="Binder M."/>
            <person name="Bloem J."/>
            <person name="Labutti K."/>
            <person name="Salamov A."/>
            <person name="Andreopoulos B."/>
            <person name="Baker S."/>
            <person name="Barry K."/>
            <person name="Bills G."/>
            <person name="Bluhm B."/>
            <person name="Cannon C."/>
            <person name="Castanera R."/>
            <person name="Culley D."/>
            <person name="Daum C."/>
            <person name="Ezra D."/>
            <person name="Gonzalez J."/>
            <person name="Henrissat B."/>
            <person name="Kuo A."/>
            <person name="Liang C."/>
            <person name="Lipzen A."/>
            <person name="Lutzoni F."/>
            <person name="Magnuson J."/>
            <person name="Mondo S."/>
            <person name="Nolan M."/>
            <person name="Ohm R."/>
            <person name="Pangilinan J."/>
            <person name="Park H.-J."/>
            <person name="Ramirez L."/>
            <person name="Alfaro M."/>
            <person name="Sun H."/>
            <person name="Tritt A."/>
            <person name="Yoshinaga Y."/>
            <person name="Zwiers L.-H."/>
            <person name="Turgeon B."/>
            <person name="Goodwin S."/>
            <person name="Spatafora J."/>
            <person name="Crous P."/>
            <person name="Grigoriev I."/>
        </authorList>
    </citation>
    <scope>NUCLEOTIDE SEQUENCE</scope>
    <source>
        <strain evidence="2">CBS 122367</strain>
    </source>
</reference>
<dbReference type="Proteomes" id="UP000799291">
    <property type="component" value="Unassembled WGS sequence"/>
</dbReference>
<evidence type="ECO:0000313" key="3">
    <source>
        <dbReference type="Proteomes" id="UP000799291"/>
    </source>
</evidence>
<dbReference type="AlphaFoldDB" id="A0A6G1IP61"/>
<accession>A0A6G1IP61</accession>
<proteinExistence type="predicted"/>
<evidence type="ECO:0000256" key="1">
    <source>
        <dbReference type="SAM" id="MobiDB-lite"/>
    </source>
</evidence>
<feature type="compositionally biased region" description="Polar residues" evidence="1">
    <location>
        <begin position="303"/>
        <end position="325"/>
    </location>
</feature>
<gene>
    <name evidence="2" type="ORF">K458DRAFT_393613</name>
</gene>
<feature type="compositionally biased region" description="Polar residues" evidence="1">
    <location>
        <begin position="49"/>
        <end position="59"/>
    </location>
</feature>
<dbReference type="EMBL" id="MU005601">
    <property type="protein sequence ID" value="KAF2679773.1"/>
    <property type="molecule type" value="Genomic_DNA"/>
</dbReference>
<keyword evidence="3" id="KW-1185">Reference proteome</keyword>
<evidence type="ECO:0000313" key="2">
    <source>
        <dbReference type="EMBL" id="KAF2679773.1"/>
    </source>
</evidence>
<name>A0A6G1IP61_9PLEO</name>
<feature type="region of interest" description="Disordered" evidence="1">
    <location>
        <begin position="356"/>
        <end position="376"/>
    </location>
</feature>
<protein>
    <submittedName>
        <fullName evidence="2">Uncharacterized protein</fullName>
    </submittedName>
</protein>
<feature type="region of interest" description="Disordered" evidence="1">
    <location>
        <begin position="265"/>
        <end position="331"/>
    </location>
</feature>